<organism evidence="2 3">
    <name type="scientific">Aequoribacter fuscus</name>
    <dbReference type="NCBI Taxonomy" id="2518989"/>
    <lineage>
        <taxon>Bacteria</taxon>
        <taxon>Pseudomonadati</taxon>
        <taxon>Pseudomonadota</taxon>
        <taxon>Gammaproteobacteria</taxon>
        <taxon>Cellvibrionales</taxon>
        <taxon>Halieaceae</taxon>
        <taxon>Aequoribacter</taxon>
    </lineage>
</organism>
<evidence type="ECO:0000313" key="2">
    <source>
        <dbReference type="EMBL" id="EGG29416.1"/>
    </source>
</evidence>
<sequence>MSFLNLRKFGLFIAITFLVIVVHLGGSITKSLKTEKNEVSLKIEDLPFDRSYQIAVVGDLHITEDNKSLLELRYLIQTIKNSDPDLVLFLGDYIENPQFIKNLISHRKNVISILKSTIPFPSIFVMGNYESWSDPAIWRKEFATSNLDLLENETRIIETKKGTICIRGLGDSFTDRFTYVDYPAECGSLPKITITHDPEGAFHPKMRGLVLSGHTHCGQISLPLVGAIWVPSQAPRNATCGLYQDENITLYVTSGVGTSILPIRYGAQSEWDMVTLENSY</sequence>
<dbReference type="EMBL" id="AEIG01000055">
    <property type="protein sequence ID" value="EGG29416.1"/>
    <property type="molecule type" value="Genomic_DNA"/>
</dbReference>
<reference evidence="2 3" key="1">
    <citation type="journal article" date="2011" name="J. Bacteriol.">
        <title>Genome sequence of strain IMCC3088, a proteorhodopsin-containing marine bacterium belonging to the OM60/NOR5 clade.</title>
        <authorList>
            <person name="Jang Y."/>
            <person name="Oh H.M."/>
            <person name="Kang I."/>
            <person name="Lee K."/>
            <person name="Yang S.J."/>
            <person name="Cho J.C."/>
        </authorList>
    </citation>
    <scope>NUCLEOTIDE SEQUENCE [LARGE SCALE GENOMIC DNA]</scope>
    <source>
        <strain evidence="2 3">IMCC3088</strain>
    </source>
</reference>
<dbReference type="InterPro" id="IPR051158">
    <property type="entry name" value="Metallophosphoesterase_sf"/>
</dbReference>
<dbReference type="Pfam" id="PF00149">
    <property type="entry name" value="Metallophos"/>
    <property type="match status" value="1"/>
</dbReference>
<dbReference type="RefSeq" id="WP_009576106.1">
    <property type="nucleotide sequence ID" value="NZ_AEIG01000055.1"/>
</dbReference>
<dbReference type="eggNOG" id="COG1408">
    <property type="taxonomic scope" value="Bacteria"/>
</dbReference>
<dbReference type="AlphaFoldDB" id="F3L2U8"/>
<accession>F3L2U8</accession>
<dbReference type="PANTHER" id="PTHR31302:SF0">
    <property type="entry name" value="TRANSMEMBRANE PROTEIN WITH METALLOPHOSPHOESTERASE DOMAIN"/>
    <property type="match status" value="1"/>
</dbReference>
<gene>
    <name evidence="2" type="ORF">IMCC3088_1872</name>
</gene>
<dbReference type="InterPro" id="IPR004843">
    <property type="entry name" value="Calcineurin-like_PHP"/>
</dbReference>
<dbReference type="PANTHER" id="PTHR31302">
    <property type="entry name" value="TRANSMEMBRANE PROTEIN WITH METALLOPHOSPHOESTERASE DOMAIN-RELATED"/>
    <property type="match status" value="1"/>
</dbReference>
<protein>
    <submittedName>
        <fullName evidence="2">Phosphoesterase</fullName>
    </submittedName>
</protein>
<dbReference type="Proteomes" id="UP000005615">
    <property type="component" value="Unassembled WGS sequence"/>
</dbReference>
<feature type="domain" description="Calcineurin-like phosphoesterase" evidence="1">
    <location>
        <begin position="53"/>
        <end position="217"/>
    </location>
</feature>
<evidence type="ECO:0000259" key="1">
    <source>
        <dbReference type="Pfam" id="PF00149"/>
    </source>
</evidence>
<dbReference type="Gene3D" id="3.60.21.10">
    <property type="match status" value="1"/>
</dbReference>
<keyword evidence="3" id="KW-1185">Reference proteome</keyword>
<dbReference type="InterPro" id="IPR029052">
    <property type="entry name" value="Metallo-depent_PP-like"/>
</dbReference>
<proteinExistence type="predicted"/>
<dbReference type="GO" id="GO:0016787">
    <property type="term" value="F:hydrolase activity"/>
    <property type="evidence" value="ECO:0007669"/>
    <property type="project" value="InterPro"/>
</dbReference>
<dbReference type="SUPFAM" id="SSF56300">
    <property type="entry name" value="Metallo-dependent phosphatases"/>
    <property type="match status" value="1"/>
</dbReference>
<name>F3L2U8_9GAMM</name>
<comment type="caution">
    <text evidence="2">The sequence shown here is derived from an EMBL/GenBank/DDBJ whole genome shotgun (WGS) entry which is preliminary data.</text>
</comment>
<evidence type="ECO:0000313" key="3">
    <source>
        <dbReference type="Proteomes" id="UP000005615"/>
    </source>
</evidence>